<reference evidence="2 3" key="1">
    <citation type="submission" date="2015-04" db="EMBL/GenBank/DDBJ databases">
        <authorList>
            <person name="Heijne W.H."/>
            <person name="Fedorova N.D."/>
            <person name="Nierman W.C."/>
            <person name="Vollebregt A.W."/>
            <person name="Zhao Z."/>
            <person name="Wu L."/>
            <person name="Kumar M."/>
            <person name="Stam H."/>
            <person name="van den Berg M.A."/>
            <person name="Pel H.J."/>
        </authorList>
    </citation>
    <scope>NUCLEOTIDE SEQUENCE [LARGE SCALE GENOMIC DNA]</scope>
    <source>
        <strain evidence="2 3">CBS 393.64</strain>
    </source>
</reference>
<dbReference type="GO" id="GO:0016787">
    <property type="term" value="F:hydrolase activity"/>
    <property type="evidence" value="ECO:0007669"/>
    <property type="project" value="InterPro"/>
</dbReference>
<dbReference type="RefSeq" id="XP_013328108.1">
    <property type="nucleotide sequence ID" value="XM_013472654.1"/>
</dbReference>
<evidence type="ECO:0000259" key="1">
    <source>
        <dbReference type="Pfam" id="PF00149"/>
    </source>
</evidence>
<organism evidence="2 3">
    <name type="scientific">Rasamsonia emersonii (strain ATCC 16479 / CBS 393.64 / IMI 116815)</name>
    <dbReference type="NCBI Taxonomy" id="1408163"/>
    <lineage>
        <taxon>Eukaryota</taxon>
        <taxon>Fungi</taxon>
        <taxon>Dikarya</taxon>
        <taxon>Ascomycota</taxon>
        <taxon>Pezizomycotina</taxon>
        <taxon>Eurotiomycetes</taxon>
        <taxon>Eurotiomycetidae</taxon>
        <taxon>Eurotiales</taxon>
        <taxon>Trichocomaceae</taxon>
        <taxon>Rasamsonia</taxon>
    </lineage>
</organism>
<dbReference type="AlphaFoldDB" id="A0A0F4YUG3"/>
<keyword evidence="3" id="KW-1185">Reference proteome</keyword>
<evidence type="ECO:0000313" key="2">
    <source>
        <dbReference type="EMBL" id="KKA21496.1"/>
    </source>
</evidence>
<dbReference type="InterPro" id="IPR042283">
    <property type="entry name" value="GpdQ_catalytic"/>
</dbReference>
<dbReference type="Pfam" id="PF00149">
    <property type="entry name" value="Metallophos"/>
    <property type="match status" value="1"/>
</dbReference>
<dbReference type="SUPFAM" id="SSF56300">
    <property type="entry name" value="Metallo-dependent phosphatases"/>
    <property type="match status" value="1"/>
</dbReference>
<dbReference type="Gene3D" id="3.60.21.10">
    <property type="match status" value="1"/>
</dbReference>
<evidence type="ECO:0000313" key="3">
    <source>
        <dbReference type="Proteomes" id="UP000053958"/>
    </source>
</evidence>
<dbReference type="PANTHER" id="PTHR12905">
    <property type="entry name" value="METALLOPHOSPHOESTERASE"/>
    <property type="match status" value="1"/>
</dbReference>
<dbReference type="OrthoDB" id="630188at2759"/>
<dbReference type="InterPro" id="IPR029052">
    <property type="entry name" value="Metallo-depent_PP-like"/>
</dbReference>
<dbReference type="GeneID" id="25316802"/>
<dbReference type="CDD" id="cd07379">
    <property type="entry name" value="MPP_239FB"/>
    <property type="match status" value="1"/>
</dbReference>
<dbReference type="PANTHER" id="PTHR12905:SF0">
    <property type="entry name" value="CALCINEURIN-LIKE PHOSPHOESTERASE DOMAIN-CONTAINING PROTEIN"/>
    <property type="match status" value="1"/>
</dbReference>
<feature type="domain" description="Calcineurin-like phosphoesterase" evidence="1">
    <location>
        <begin position="16"/>
        <end position="185"/>
    </location>
</feature>
<comment type="caution">
    <text evidence="2">The sequence shown here is derived from an EMBL/GenBank/DDBJ whole genome shotgun (WGS) entry which is preliminary data.</text>
</comment>
<dbReference type="STRING" id="1408163.A0A0F4YUG3"/>
<gene>
    <name evidence="2" type="ORF">T310_4454</name>
</gene>
<dbReference type="InterPro" id="IPR051693">
    <property type="entry name" value="UPF0046_metallophosphoest"/>
</dbReference>
<dbReference type="EMBL" id="LASV01000182">
    <property type="protein sequence ID" value="KKA21496.1"/>
    <property type="molecule type" value="Genomic_DNA"/>
</dbReference>
<dbReference type="Proteomes" id="UP000053958">
    <property type="component" value="Unassembled WGS sequence"/>
</dbReference>
<sequence length="296" mass="33167">MDTTENSTSGYNIKTRFIIISDTHGEEFKPEAKPLKHADVAIHCGDLTDQSKIEEYRATIRLLKDIDASLKLVIAGNHDFTMDNPVFKRKIAEVRPPLDPDVVRREYGDYGEPVDTIIGRLGFQYHPEKGHKFSIEKGVDVVITNGPPKGIMDYTGSCQRAGCPILFGAVARARPRLHCFGHIHEGWGAKLVTWSDQLSETPSHFTDIDNERSIIVERLSGLQKSRFDTPEITAAKLKKAEYYSHERCYTTSHCTGDANPLEWGAQTLFVNAAIKGTEDHPVQLPWLIDIELPRAG</sequence>
<protein>
    <recommendedName>
        <fullName evidence="1">Calcineurin-like phosphoesterase domain-containing protein</fullName>
    </recommendedName>
</protein>
<name>A0A0F4YUG3_RASE3</name>
<dbReference type="Gene3D" id="3.60.21.40">
    <property type="entry name" value="GpdQ, catalytic alpha/beta sandwich domain"/>
    <property type="match status" value="1"/>
</dbReference>
<proteinExistence type="predicted"/>
<accession>A0A0F4YUG3</accession>
<dbReference type="InterPro" id="IPR004843">
    <property type="entry name" value="Calcineurin-like_PHP"/>
</dbReference>